<dbReference type="EMBL" id="JH126405">
    <property type="protein sequence ID" value="EGX88376.1"/>
    <property type="molecule type" value="Genomic_DNA"/>
</dbReference>
<dbReference type="HOGENOM" id="CLU_1796387_0_0_1"/>
<protein>
    <submittedName>
        <fullName evidence="2">Uncharacterized protein</fullName>
    </submittedName>
</protein>
<dbReference type="RefSeq" id="XP_006673621.1">
    <property type="nucleotide sequence ID" value="XM_006673558.1"/>
</dbReference>
<dbReference type="GeneID" id="18170427"/>
<gene>
    <name evidence="2" type="ORF">CCM_08419</name>
</gene>
<sequence>MNFTLRVPISYQELASTAPLVTPPWLLAYDPSMQIHVAVLSSSPTSKNCNSALGHDGHGKVTQNILSNPGPATRARTRRPRAPIGHCHIPKRAGNELIRTISVPGIAKVGSMGHVLAARVLNLHSVSLRRARRDIGSFIGGLTD</sequence>
<accession>G3JR80</accession>
<dbReference type="AlphaFoldDB" id="G3JR80"/>
<dbReference type="VEuPathDB" id="FungiDB:CCM_08419"/>
<evidence type="ECO:0000313" key="3">
    <source>
        <dbReference type="Proteomes" id="UP000001610"/>
    </source>
</evidence>
<proteinExistence type="predicted"/>
<organism evidence="2 3">
    <name type="scientific">Cordyceps militaris (strain CM01)</name>
    <name type="common">Caterpillar fungus</name>
    <dbReference type="NCBI Taxonomy" id="983644"/>
    <lineage>
        <taxon>Eukaryota</taxon>
        <taxon>Fungi</taxon>
        <taxon>Dikarya</taxon>
        <taxon>Ascomycota</taxon>
        <taxon>Pezizomycotina</taxon>
        <taxon>Sordariomycetes</taxon>
        <taxon>Hypocreomycetidae</taxon>
        <taxon>Hypocreales</taxon>
        <taxon>Cordycipitaceae</taxon>
        <taxon>Cordyceps</taxon>
    </lineage>
</organism>
<dbReference type="Proteomes" id="UP000001610">
    <property type="component" value="Unassembled WGS sequence"/>
</dbReference>
<evidence type="ECO:0000313" key="2">
    <source>
        <dbReference type="EMBL" id="EGX88376.1"/>
    </source>
</evidence>
<evidence type="ECO:0000256" key="1">
    <source>
        <dbReference type="SAM" id="MobiDB-lite"/>
    </source>
</evidence>
<reference evidence="2 3" key="1">
    <citation type="journal article" date="2011" name="Genome Biol.">
        <title>Genome sequence of the insect pathogenic fungus Cordyceps militaris, a valued traditional Chinese medicine.</title>
        <authorList>
            <person name="Zheng P."/>
            <person name="Xia Y."/>
            <person name="Xiao G."/>
            <person name="Xiong C."/>
            <person name="Hu X."/>
            <person name="Zhang S."/>
            <person name="Zheng H."/>
            <person name="Huang Y."/>
            <person name="Zhou Y."/>
            <person name="Wang S."/>
            <person name="Zhao G.P."/>
            <person name="Liu X."/>
            <person name="St Leger R.J."/>
            <person name="Wang C."/>
        </authorList>
    </citation>
    <scope>NUCLEOTIDE SEQUENCE [LARGE SCALE GENOMIC DNA]</scope>
    <source>
        <strain evidence="2 3">CM01</strain>
    </source>
</reference>
<dbReference type="KEGG" id="cmt:CCM_08419"/>
<feature type="region of interest" description="Disordered" evidence="1">
    <location>
        <begin position="56"/>
        <end position="79"/>
    </location>
</feature>
<dbReference type="InParanoid" id="G3JR80"/>
<keyword evidence="3" id="KW-1185">Reference proteome</keyword>
<name>G3JR80_CORMM</name>